<dbReference type="CDD" id="cd00448">
    <property type="entry name" value="YjgF_YER057c_UK114_family"/>
    <property type="match status" value="1"/>
</dbReference>
<evidence type="ECO:0000313" key="2">
    <source>
        <dbReference type="EMBL" id="WRO22591.1"/>
    </source>
</evidence>
<protein>
    <submittedName>
        <fullName evidence="2">Rid family detoxifying hydrolase</fullName>
    </submittedName>
</protein>
<proteinExistence type="inferred from homology"/>
<sequence>MVDKTRIYPENAPVPAGAYSPAVKCGQFVFVSGQTPEKPGTDELVEGDIKVQTKQVMENIKNILAAAHCTMDDVVKVGAHLADINDFDGYNEVYKQYFNIPAPARTTVESGIPGGSLVEIDVIAMLDKL</sequence>
<keyword evidence="2" id="KW-0378">Hydrolase</keyword>
<organism evidence="2 3">
    <name type="scientific">Metallumcola ferriviriculae</name>
    <dbReference type="NCBI Taxonomy" id="3039180"/>
    <lineage>
        <taxon>Bacteria</taxon>
        <taxon>Bacillati</taxon>
        <taxon>Bacillota</taxon>
        <taxon>Clostridia</taxon>
        <taxon>Neomoorellales</taxon>
        <taxon>Desulfitibacteraceae</taxon>
        <taxon>Metallumcola</taxon>
    </lineage>
</organism>
<accession>A0AAU0UQT9</accession>
<dbReference type="KEGG" id="dbc:MFMK1_002428"/>
<reference evidence="2 3" key="1">
    <citation type="submission" date="2023-04" db="EMBL/GenBank/DDBJ databases">
        <authorList>
            <person name="Hsu D."/>
        </authorList>
    </citation>
    <scope>NUCLEOTIDE SEQUENCE [LARGE SCALE GENOMIC DNA]</scope>
    <source>
        <strain evidence="2 3">MK1</strain>
    </source>
</reference>
<name>A0AAU0UQT9_9FIRM</name>
<keyword evidence="3" id="KW-1185">Reference proteome</keyword>
<dbReference type="GO" id="GO:0019239">
    <property type="term" value="F:deaminase activity"/>
    <property type="evidence" value="ECO:0007669"/>
    <property type="project" value="TreeGrafter"/>
</dbReference>
<evidence type="ECO:0000313" key="3">
    <source>
        <dbReference type="Proteomes" id="UP001329915"/>
    </source>
</evidence>
<dbReference type="PANTHER" id="PTHR11803:SF58">
    <property type="entry name" value="PROTEIN HMF1-RELATED"/>
    <property type="match status" value="1"/>
</dbReference>
<gene>
    <name evidence="2" type="ORF">MFMK1_002428</name>
</gene>
<dbReference type="Gene3D" id="3.30.1330.40">
    <property type="entry name" value="RutC-like"/>
    <property type="match status" value="1"/>
</dbReference>
<dbReference type="InterPro" id="IPR006056">
    <property type="entry name" value="RidA"/>
</dbReference>
<dbReference type="RefSeq" id="WP_366922000.1">
    <property type="nucleotide sequence ID" value="NZ_CP121694.1"/>
</dbReference>
<dbReference type="FunFam" id="3.30.1330.40:FF:000001">
    <property type="entry name" value="L-PSP family endoribonuclease"/>
    <property type="match status" value="1"/>
</dbReference>
<dbReference type="EMBL" id="CP121694">
    <property type="protein sequence ID" value="WRO22591.1"/>
    <property type="molecule type" value="Genomic_DNA"/>
</dbReference>
<dbReference type="NCBIfam" id="TIGR00004">
    <property type="entry name" value="Rid family detoxifying hydrolase"/>
    <property type="match status" value="1"/>
</dbReference>
<dbReference type="PANTHER" id="PTHR11803">
    <property type="entry name" value="2-IMINOBUTANOATE/2-IMINOPROPANOATE DEAMINASE RIDA"/>
    <property type="match status" value="1"/>
</dbReference>
<comment type="similarity">
    <text evidence="1">Belongs to the RutC family.</text>
</comment>
<dbReference type="InterPro" id="IPR035959">
    <property type="entry name" value="RutC-like_sf"/>
</dbReference>
<dbReference type="InterPro" id="IPR006175">
    <property type="entry name" value="YjgF/YER057c/UK114"/>
</dbReference>
<evidence type="ECO:0000256" key="1">
    <source>
        <dbReference type="ARBA" id="ARBA00010552"/>
    </source>
</evidence>
<dbReference type="GO" id="GO:0005829">
    <property type="term" value="C:cytosol"/>
    <property type="evidence" value="ECO:0007669"/>
    <property type="project" value="TreeGrafter"/>
</dbReference>
<dbReference type="Proteomes" id="UP001329915">
    <property type="component" value="Chromosome"/>
</dbReference>
<dbReference type="Pfam" id="PF01042">
    <property type="entry name" value="Ribonuc_L-PSP"/>
    <property type="match status" value="1"/>
</dbReference>
<dbReference type="AlphaFoldDB" id="A0AAU0UQT9"/>
<dbReference type="SUPFAM" id="SSF55298">
    <property type="entry name" value="YjgF-like"/>
    <property type="match status" value="1"/>
</dbReference>